<dbReference type="Pfam" id="PF05199">
    <property type="entry name" value="GMC_oxred_C"/>
    <property type="match status" value="1"/>
</dbReference>
<organism evidence="9 10">
    <name type="scientific">Sphingopyxis panaciterrulae</name>
    <dbReference type="NCBI Taxonomy" id="462372"/>
    <lineage>
        <taxon>Bacteria</taxon>
        <taxon>Pseudomonadati</taxon>
        <taxon>Pseudomonadota</taxon>
        <taxon>Alphaproteobacteria</taxon>
        <taxon>Sphingomonadales</taxon>
        <taxon>Sphingomonadaceae</taxon>
        <taxon>Sphingopyxis</taxon>
    </lineage>
</organism>
<dbReference type="PANTHER" id="PTHR11552">
    <property type="entry name" value="GLUCOSE-METHANOL-CHOLINE GMC OXIDOREDUCTASE"/>
    <property type="match status" value="1"/>
</dbReference>
<feature type="domain" description="Glucose-methanol-choline oxidoreductase N-terminal" evidence="8">
    <location>
        <begin position="248"/>
        <end position="262"/>
    </location>
</feature>
<dbReference type="GO" id="GO:0050660">
    <property type="term" value="F:flavin adenine dinucleotide binding"/>
    <property type="evidence" value="ECO:0007669"/>
    <property type="project" value="InterPro"/>
</dbReference>
<evidence type="ECO:0000256" key="4">
    <source>
        <dbReference type="ARBA" id="ARBA00022827"/>
    </source>
</evidence>
<proteinExistence type="inferred from homology"/>
<feature type="binding site" evidence="5">
    <location>
        <position position="214"/>
    </location>
    <ligand>
        <name>FAD</name>
        <dbReference type="ChEBI" id="CHEBI:57692"/>
    </ligand>
</feature>
<dbReference type="PROSITE" id="PS00623">
    <property type="entry name" value="GMC_OXRED_1"/>
    <property type="match status" value="1"/>
</dbReference>
<dbReference type="AlphaFoldDB" id="A0A7W9EP57"/>
<reference evidence="9 10" key="1">
    <citation type="submission" date="2020-08" db="EMBL/GenBank/DDBJ databases">
        <title>Genomic Encyclopedia of Type Strains, Phase IV (KMG-IV): sequencing the most valuable type-strain genomes for metagenomic binning, comparative biology and taxonomic classification.</title>
        <authorList>
            <person name="Goeker M."/>
        </authorList>
    </citation>
    <scope>NUCLEOTIDE SEQUENCE [LARGE SCALE GENOMIC DNA]</scope>
    <source>
        <strain evidence="9 10">DSM 27163</strain>
    </source>
</reference>
<accession>A0A7W9EP57</accession>
<dbReference type="Gene3D" id="3.50.50.60">
    <property type="entry name" value="FAD/NAD(P)-binding domain"/>
    <property type="match status" value="1"/>
</dbReference>
<comment type="similarity">
    <text evidence="2 6">Belongs to the GMC oxidoreductase family.</text>
</comment>
<evidence type="ECO:0000256" key="5">
    <source>
        <dbReference type="PIRSR" id="PIRSR000137-2"/>
    </source>
</evidence>
<keyword evidence="3 6" id="KW-0285">Flavoprotein</keyword>
<dbReference type="EMBL" id="JACIJH010000001">
    <property type="protein sequence ID" value="MBB5705119.1"/>
    <property type="molecule type" value="Genomic_DNA"/>
</dbReference>
<evidence type="ECO:0000256" key="3">
    <source>
        <dbReference type="ARBA" id="ARBA00022630"/>
    </source>
</evidence>
<dbReference type="InterPro" id="IPR007867">
    <property type="entry name" value="GMC_OxRtase_C"/>
</dbReference>
<dbReference type="Pfam" id="PF00732">
    <property type="entry name" value="GMC_oxred_N"/>
    <property type="match status" value="1"/>
</dbReference>
<dbReference type="GO" id="GO:0016614">
    <property type="term" value="F:oxidoreductase activity, acting on CH-OH group of donors"/>
    <property type="evidence" value="ECO:0007669"/>
    <property type="project" value="InterPro"/>
</dbReference>
<evidence type="ECO:0000256" key="2">
    <source>
        <dbReference type="ARBA" id="ARBA00010790"/>
    </source>
</evidence>
<dbReference type="InterPro" id="IPR036188">
    <property type="entry name" value="FAD/NAD-bd_sf"/>
</dbReference>
<dbReference type="PIRSF" id="PIRSF000137">
    <property type="entry name" value="Alcohol_oxidase"/>
    <property type="match status" value="1"/>
</dbReference>
<comment type="caution">
    <text evidence="9">The sequence shown here is derived from an EMBL/GenBank/DDBJ whole genome shotgun (WGS) entry which is preliminary data.</text>
</comment>
<feature type="domain" description="Glucose-methanol-choline oxidoreductase N-terminal" evidence="7">
    <location>
        <begin position="80"/>
        <end position="103"/>
    </location>
</feature>
<protein>
    <submittedName>
        <fullName evidence="9">Choline dehydrogenase-like flavoprotein</fullName>
    </submittedName>
</protein>
<name>A0A7W9EP57_9SPHN</name>
<keyword evidence="10" id="KW-1185">Reference proteome</keyword>
<dbReference type="SUPFAM" id="SSF54373">
    <property type="entry name" value="FAD-linked reductases, C-terminal domain"/>
    <property type="match status" value="1"/>
</dbReference>
<dbReference type="PROSITE" id="PS00624">
    <property type="entry name" value="GMC_OXRED_2"/>
    <property type="match status" value="1"/>
</dbReference>
<dbReference type="RefSeq" id="WP_184094867.1">
    <property type="nucleotide sequence ID" value="NZ_JACIJH010000001.1"/>
</dbReference>
<evidence type="ECO:0000256" key="1">
    <source>
        <dbReference type="ARBA" id="ARBA00001974"/>
    </source>
</evidence>
<dbReference type="SUPFAM" id="SSF51905">
    <property type="entry name" value="FAD/NAD(P)-binding domain"/>
    <property type="match status" value="1"/>
</dbReference>
<comment type="cofactor">
    <cofactor evidence="1 5">
        <name>FAD</name>
        <dbReference type="ChEBI" id="CHEBI:57692"/>
    </cofactor>
</comment>
<evidence type="ECO:0000256" key="6">
    <source>
        <dbReference type="RuleBase" id="RU003968"/>
    </source>
</evidence>
<dbReference type="PANTHER" id="PTHR11552:SF147">
    <property type="entry name" value="CHOLINE DEHYDROGENASE, MITOCHONDRIAL"/>
    <property type="match status" value="1"/>
</dbReference>
<gene>
    <name evidence="9" type="ORF">FHR21_000444</name>
</gene>
<dbReference type="InterPro" id="IPR012132">
    <property type="entry name" value="GMC_OxRdtase"/>
</dbReference>
<evidence type="ECO:0000259" key="8">
    <source>
        <dbReference type="PROSITE" id="PS00624"/>
    </source>
</evidence>
<dbReference type="Gene3D" id="3.30.560.10">
    <property type="entry name" value="Glucose Oxidase, domain 3"/>
    <property type="match status" value="1"/>
</dbReference>
<feature type="binding site" evidence="5">
    <location>
        <begin position="90"/>
        <end position="93"/>
    </location>
    <ligand>
        <name>FAD</name>
        <dbReference type="ChEBI" id="CHEBI:57692"/>
    </ligand>
</feature>
<evidence type="ECO:0000313" key="9">
    <source>
        <dbReference type="EMBL" id="MBB5705119.1"/>
    </source>
</evidence>
<sequence>MGPFDYIVVGAGSSGCVLAERLSRNAANKVLVIESGPVDSSPLIDMPRGFGRTLTDSKLTHVYVAKKTGGHNEPEYWVRGKTLGGSSSLNGMVYVRGQPSDYDEWDCDGWRWADLKPHFKALENHELGASDMRGTGGPLNITIHPTKLPVLEAMIAAAAEMDVPTVDDLNSIDGAGFGYQPRNIWKGKRQSAAKVFLRPAMQRPNLTVITDTDVLRLTHEGRRITGVRIRNAEGERDIAAREVILSAGALNSPLLLQRSGIGPADHLKGVGVEVLHDAPGVGRNMREHRLLRAQYRLREGSENAAFQGAGLYLSALHYFLFKSGPLTSAAFEVGGFIRTEPGSGRPDAQLGMGPMSIDTSTPGLSLHGFPGAMCGGYVMRPESQGSILIGGPDSATPAIIDPNYLATDYDRRVSVALFRFIRAMFTQPALAPFVVGEIDPSAGIETDDEIIDAYHRIGGAGYHAAGTCRMGTDDASVVDTRLRVRGVKGLRVVDISVMPSLVSGNTNAPAMAMASRAGELILADAG</sequence>
<evidence type="ECO:0000313" key="10">
    <source>
        <dbReference type="Proteomes" id="UP000537161"/>
    </source>
</evidence>
<keyword evidence="4 5" id="KW-0274">FAD</keyword>
<dbReference type="Proteomes" id="UP000537161">
    <property type="component" value="Unassembled WGS sequence"/>
</dbReference>
<evidence type="ECO:0000259" key="7">
    <source>
        <dbReference type="PROSITE" id="PS00623"/>
    </source>
</evidence>
<dbReference type="InterPro" id="IPR000172">
    <property type="entry name" value="GMC_OxRdtase_N"/>
</dbReference>